<dbReference type="Proteomes" id="UP000005090">
    <property type="component" value="Chromosome"/>
</dbReference>
<dbReference type="EMBL" id="CM001475">
    <property type="protein sequence ID" value="EIC30187.1"/>
    <property type="molecule type" value="Genomic_DNA"/>
</dbReference>
<name>H8GI43_METAL</name>
<proteinExistence type="predicted"/>
<sequence>MIGLILNGIFLGQAGAVRFMRSTGVGQGGACRRTESPAAGAGVYFSSLLFRPSSPFFRKAVTALTAASSFSFSGGVLPVSPR</sequence>
<evidence type="ECO:0000313" key="2">
    <source>
        <dbReference type="Proteomes" id="UP000005090"/>
    </source>
</evidence>
<gene>
    <name evidence="1" type="ORF">Metal_2468</name>
</gene>
<evidence type="ECO:0000313" key="1">
    <source>
        <dbReference type="EMBL" id="EIC30187.1"/>
    </source>
</evidence>
<organism evidence="1 2">
    <name type="scientific">Methylomicrobium album BG8</name>
    <dbReference type="NCBI Taxonomy" id="686340"/>
    <lineage>
        <taxon>Bacteria</taxon>
        <taxon>Pseudomonadati</taxon>
        <taxon>Pseudomonadota</taxon>
        <taxon>Gammaproteobacteria</taxon>
        <taxon>Methylococcales</taxon>
        <taxon>Methylococcaceae</taxon>
        <taxon>Methylomicrobium</taxon>
    </lineage>
</organism>
<dbReference type="AlphaFoldDB" id="H8GI43"/>
<reference evidence="1 2" key="1">
    <citation type="journal article" date="2013" name="Genome Announc.">
        <title>Genome Sequence of the Obligate Gammaproteobacterial Methanotroph Methylomicrobium album Strain BG8.</title>
        <authorList>
            <person name="Kits K.D."/>
            <person name="Kalyuzhnaya M.G."/>
            <person name="Klotz M.G."/>
            <person name="Jetten M.S."/>
            <person name="Op den Camp H.J."/>
            <person name="Vuilleumier S."/>
            <person name="Bringel F."/>
            <person name="Dispirito A.A."/>
            <person name="Murrell J.C."/>
            <person name="Bruce D."/>
            <person name="Cheng J.F."/>
            <person name="Copeland A."/>
            <person name="Goodwin L."/>
            <person name="Hauser L."/>
            <person name="Lajus A."/>
            <person name="Land M.L."/>
            <person name="Lapidus A."/>
            <person name="Lucas S."/>
            <person name="Medigue C."/>
            <person name="Pitluck S."/>
            <person name="Woyke T."/>
            <person name="Zeytun A."/>
            <person name="Stein L.Y."/>
        </authorList>
    </citation>
    <scope>NUCLEOTIDE SEQUENCE [LARGE SCALE GENOMIC DNA]</scope>
    <source>
        <strain evidence="1 2">BG8</strain>
    </source>
</reference>
<accession>H8GI43</accession>
<keyword evidence="2" id="KW-1185">Reference proteome</keyword>
<protein>
    <submittedName>
        <fullName evidence="1">Uncharacterized protein</fullName>
    </submittedName>
</protein>
<dbReference type="HOGENOM" id="CLU_2554314_0_0_6"/>